<sequence length="458" mass="51737">MNLHEFPNEILIHIFKYLTTQSKVNIALTCKKLKNVIYVKVLWQNVIAKLNLQHKSIKIKGGNKKFKSDQDEAWPDYLFKSLNERGINQVALVSVNQSRLKVDMDLMSKYMPTLNVLIFKNMNLQSNSQLIQSMQQLSFLNMVSLDLSFNSFVNAAVIQSIVSSMPHLKYLYLIGNMAVNDDCLVLLLSLKQLQILNLCATKISDYGLAIISGYVLHSDKFIYDKSAPLLSKLQTLNIDLCFKVTCNSWPFLQSLPSLKTLITSSDNLVSSSAIESLVHMKTLRCLYIRGCVGNEVLQVLSEGDNKLQMLHLIDCKVNDIGVQYFSTGFRNLSFLSLNSYKITDSCVATICQHLPQLVLLDLAACCGITNCSLKYIGKCLEHLMFLCIDSCPKLTSNGLQYIPLNFQISCDMVNMLMTPHPKYISDSNSTGKIWLTKFSHSCDFFFKILDGVLHKNNI</sequence>
<dbReference type="RefSeq" id="XP_013081283.2">
    <property type="nucleotide sequence ID" value="XM_013225829.2"/>
</dbReference>
<dbReference type="GeneID" id="106066753"/>
<evidence type="ECO:0000259" key="1">
    <source>
        <dbReference type="PROSITE" id="PS50181"/>
    </source>
</evidence>
<dbReference type="RefSeq" id="XP_013081279.2">
    <property type="nucleotide sequence ID" value="XM_013225825.2"/>
</dbReference>
<gene>
    <name evidence="3 4 5 6" type="primary">LOC106066753</name>
</gene>
<dbReference type="PANTHER" id="PTHR13318">
    <property type="entry name" value="PARTNER OF PAIRED, ISOFORM B-RELATED"/>
    <property type="match status" value="1"/>
</dbReference>
<dbReference type="PROSITE" id="PS50181">
    <property type="entry name" value="FBOX"/>
    <property type="match status" value="1"/>
</dbReference>
<evidence type="ECO:0000313" key="3">
    <source>
        <dbReference type="RefSeq" id="XP_013081279.2"/>
    </source>
</evidence>
<name>A0A9U8EBI5_BIOGL</name>
<keyword evidence="2" id="KW-1185">Reference proteome</keyword>
<organism evidence="2 6">
    <name type="scientific">Biomphalaria glabrata</name>
    <name type="common">Bloodfluke planorb</name>
    <name type="synonym">Freshwater snail</name>
    <dbReference type="NCBI Taxonomy" id="6526"/>
    <lineage>
        <taxon>Eukaryota</taxon>
        <taxon>Metazoa</taxon>
        <taxon>Spiralia</taxon>
        <taxon>Lophotrochozoa</taxon>
        <taxon>Mollusca</taxon>
        <taxon>Gastropoda</taxon>
        <taxon>Heterobranchia</taxon>
        <taxon>Euthyneura</taxon>
        <taxon>Panpulmonata</taxon>
        <taxon>Hygrophila</taxon>
        <taxon>Lymnaeoidea</taxon>
        <taxon>Planorbidae</taxon>
        <taxon>Biomphalaria</taxon>
    </lineage>
</organism>
<dbReference type="OrthoDB" id="2585512at2759"/>
<dbReference type="KEGG" id="bgt:106066753"/>
<dbReference type="InterPro" id="IPR001810">
    <property type="entry name" value="F-box_dom"/>
</dbReference>
<dbReference type="Proteomes" id="UP001165740">
    <property type="component" value="Chromosome 4"/>
</dbReference>
<dbReference type="InterPro" id="IPR036047">
    <property type="entry name" value="F-box-like_dom_sf"/>
</dbReference>
<dbReference type="Gene3D" id="1.20.1280.50">
    <property type="match status" value="1"/>
</dbReference>
<evidence type="ECO:0000313" key="2">
    <source>
        <dbReference type="Proteomes" id="UP001165740"/>
    </source>
</evidence>
<accession>A0A9U8EBI5</accession>
<evidence type="ECO:0000313" key="4">
    <source>
        <dbReference type="RefSeq" id="XP_013081281.2"/>
    </source>
</evidence>
<dbReference type="OMA" id="IEDCETI"/>
<dbReference type="SUPFAM" id="SSF52047">
    <property type="entry name" value="RNI-like"/>
    <property type="match status" value="1"/>
</dbReference>
<feature type="domain" description="F-box" evidence="1">
    <location>
        <begin position="1"/>
        <end position="46"/>
    </location>
</feature>
<dbReference type="RefSeq" id="XP_013081282.2">
    <property type="nucleotide sequence ID" value="XM_013225828.2"/>
</dbReference>
<dbReference type="Pfam" id="PF12937">
    <property type="entry name" value="F-box-like"/>
    <property type="match status" value="1"/>
</dbReference>
<reference evidence="3 4" key="1">
    <citation type="submission" date="2025-04" db="UniProtKB">
        <authorList>
            <consortium name="RefSeq"/>
        </authorList>
    </citation>
    <scope>IDENTIFICATION</scope>
</reference>
<dbReference type="SUPFAM" id="SSF81383">
    <property type="entry name" value="F-box domain"/>
    <property type="match status" value="1"/>
</dbReference>
<protein>
    <submittedName>
        <fullName evidence="3 4">Uncharacterized protein LOC106066753</fullName>
    </submittedName>
</protein>
<evidence type="ECO:0000313" key="6">
    <source>
        <dbReference type="RefSeq" id="XP_013081283.2"/>
    </source>
</evidence>
<evidence type="ECO:0000313" key="5">
    <source>
        <dbReference type="RefSeq" id="XP_013081282.2"/>
    </source>
</evidence>
<dbReference type="Gene3D" id="3.80.10.10">
    <property type="entry name" value="Ribonuclease Inhibitor"/>
    <property type="match status" value="2"/>
</dbReference>
<dbReference type="PANTHER" id="PTHR13318:SF105">
    <property type="entry name" value="F-BOX_LRR-REPEAT PROTEIN 3"/>
    <property type="match status" value="1"/>
</dbReference>
<dbReference type="RefSeq" id="XP_013081281.2">
    <property type="nucleotide sequence ID" value="XM_013225827.2"/>
</dbReference>
<dbReference type="AlphaFoldDB" id="A0A9U8EBI5"/>
<dbReference type="GO" id="GO:0031146">
    <property type="term" value="P:SCF-dependent proteasomal ubiquitin-dependent protein catabolic process"/>
    <property type="evidence" value="ECO:0007669"/>
    <property type="project" value="TreeGrafter"/>
</dbReference>
<proteinExistence type="predicted"/>
<dbReference type="InterPro" id="IPR032675">
    <property type="entry name" value="LRR_dom_sf"/>
</dbReference>
<dbReference type="SMART" id="SM00256">
    <property type="entry name" value="FBOX"/>
    <property type="match status" value="1"/>
</dbReference>
<dbReference type="GO" id="GO:0019005">
    <property type="term" value="C:SCF ubiquitin ligase complex"/>
    <property type="evidence" value="ECO:0007669"/>
    <property type="project" value="TreeGrafter"/>
</dbReference>